<feature type="compositionally biased region" description="Basic and acidic residues" evidence="2">
    <location>
        <begin position="62"/>
        <end position="72"/>
    </location>
</feature>
<feature type="coiled-coil region" evidence="1">
    <location>
        <begin position="721"/>
        <end position="748"/>
    </location>
</feature>
<gene>
    <name evidence="3" type="ORF">KIPB_001656</name>
</gene>
<comment type="caution">
    <text evidence="3">The sequence shown here is derived from an EMBL/GenBank/DDBJ whole genome shotgun (WGS) entry which is preliminary data.</text>
</comment>
<feature type="compositionally biased region" description="Basic and acidic residues" evidence="2">
    <location>
        <begin position="827"/>
        <end position="844"/>
    </location>
</feature>
<dbReference type="AlphaFoldDB" id="A0A391NIW1"/>
<protein>
    <submittedName>
        <fullName evidence="3">Uncharacterized protein</fullName>
    </submittedName>
</protein>
<feature type="compositionally biased region" description="Polar residues" evidence="2">
    <location>
        <begin position="881"/>
        <end position="897"/>
    </location>
</feature>
<feature type="coiled-coil region" evidence="1">
    <location>
        <begin position="537"/>
        <end position="695"/>
    </location>
</feature>
<feature type="compositionally biased region" description="Polar residues" evidence="2">
    <location>
        <begin position="51"/>
        <end position="61"/>
    </location>
</feature>
<feature type="region of interest" description="Disordered" evidence="2">
    <location>
        <begin position="391"/>
        <end position="410"/>
    </location>
</feature>
<organism evidence="3 4">
    <name type="scientific">Kipferlia bialata</name>
    <dbReference type="NCBI Taxonomy" id="797122"/>
    <lineage>
        <taxon>Eukaryota</taxon>
        <taxon>Metamonada</taxon>
        <taxon>Carpediemonas-like organisms</taxon>
        <taxon>Kipferlia</taxon>
    </lineage>
</organism>
<evidence type="ECO:0000313" key="4">
    <source>
        <dbReference type="Proteomes" id="UP000265618"/>
    </source>
</evidence>
<name>A0A391NIW1_9EUKA</name>
<reference evidence="3 4" key="1">
    <citation type="journal article" date="2018" name="PLoS ONE">
        <title>The draft genome of Kipferlia bialata reveals reductive genome evolution in fornicate parasites.</title>
        <authorList>
            <person name="Tanifuji G."/>
            <person name="Takabayashi S."/>
            <person name="Kume K."/>
            <person name="Takagi M."/>
            <person name="Nakayama T."/>
            <person name="Kamikawa R."/>
            <person name="Inagaki Y."/>
            <person name="Hashimoto T."/>
        </authorList>
    </citation>
    <scope>NUCLEOTIDE SEQUENCE [LARGE SCALE GENOMIC DNA]</scope>
    <source>
        <strain evidence="3">NY0173</strain>
    </source>
</reference>
<proteinExistence type="predicted"/>
<sequence>MPAPMGDAMFGVDLSQQLSQQLETNNQLLSQLASVEEQQLRTQEELKQRQQYLHQSQQELNQSRRELSHHQRDMSRFVEEIEYLRAENTGLREHVARARQAEAGEERSKATMEGENRSMKKELEELRSSNERMGRQLAELNTQQESHSRATDARERELTQDNTRLAEEVNRLRSDLSALRVGASSLEEKEAKLQTQVEDLQRRLTTEKAAGNEASTRVRALESNETQLAARLSRAENDLSRYQGEASHAGEKLAVVSVELDEARRHAQQASSALALRGREIDQLRSLLEQTRVEMGNGKRVSDATQVSLERGLEETRREAQARLRLAEDELHRQAARHEAEGAEVRAEAEAKVQRATVQLETLTKQYQTLTGEHARLHDLLRRVQQEKTDALAAAEEEKEGQEERMRQSLRTLRQSEQELRERELEAKDRLAGVHADRNSLANRYTEEAESHIQGICTAQERVQGVLAQAQDEGARLQTVAACLSGLRQEIDVVKASCAAEMESVSTELRSTHKELVRAQADAQRLGDLVVSAEQGLKEERQRSRFLEDHCSQLEKRVQEGQALVETADQRVSDGMSERLRKAQARLDEAQDEVKRCVGEAVDLRHQLEVANEQKYALQEEVSKHGQEMAEVKRRLKEQMRNLEDQTEAMKARYNAVRDKSDQFSSEKKVLESVHAEQAETVARLQSEVRVLKERVGGREQSEAQAGAAYKQQVVSLTQSLKRYQAQLQQTQGLLAVVQEQRATLQARLGQMTQPMADTGMGMGDQTSPVSPSMRAAPTPPSARATRDQVGDSRALPSHRVSVPSPYGMPSGMGSRYGDTQPMAGASDREALPPKEGTSWEDRYPPTGSSAFGQRSLVGDRSMRPSYSNYRDPGSAGANPAGSNPRQSPFPTFSVDQ</sequence>
<feature type="region of interest" description="Disordered" evidence="2">
    <location>
        <begin position="99"/>
        <end position="130"/>
    </location>
</feature>
<evidence type="ECO:0000256" key="2">
    <source>
        <dbReference type="SAM" id="MobiDB-lite"/>
    </source>
</evidence>
<dbReference type="EMBL" id="BDIP01000244">
    <property type="protein sequence ID" value="GCA62161.1"/>
    <property type="molecule type" value="Genomic_DNA"/>
</dbReference>
<feature type="region of interest" description="Disordered" evidence="2">
    <location>
        <begin position="51"/>
        <end position="72"/>
    </location>
</feature>
<evidence type="ECO:0000256" key="1">
    <source>
        <dbReference type="SAM" id="Coils"/>
    </source>
</evidence>
<evidence type="ECO:0000313" key="3">
    <source>
        <dbReference type="EMBL" id="GCA62161.1"/>
    </source>
</evidence>
<accession>A0A391NIW1</accession>
<keyword evidence="4" id="KW-1185">Reference proteome</keyword>
<dbReference type="Gene3D" id="1.10.287.1490">
    <property type="match status" value="1"/>
</dbReference>
<keyword evidence="1" id="KW-0175">Coiled coil</keyword>
<feature type="region of interest" description="Disordered" evidence="2">
    <location>
        <begin position="755"/>
        <end position="897"/>
    </location>
</feature>
<dbReference type="Proteomes" id="UP000265618">
    <property type="component" value="Unassembled WGS sequence"/>
</dbReference>